<evidence type="ECO:0000313" key="3">
    <source>
        <dbReference type="Proteomes" id="UP001283341"/>
    </source>
</evidence>
<comment type="caution">
    <text evidence="2">The sequence shown here is derived from an EMBL/GenBank/DDBJ whole genome shotgun (WGS) entry which is preliminary data.</text>
</comment>
<reference evidence="2" key="2">
    <citation type="submission" date="2023-06" db="EMBL/GenBank/DDBJ databases">
        <authorList>
            <consortium name="Lawrence Berkeley National Laboratory"/>
            <person name="Haridas S."/>
            <person name="Hensen N."/>
            <person name="Bonometti L."/>
            <person name="Westerberg I."/>
            <person name="Brannstrom I.O."/>
            <person name="Guillou S."/>
            <person name="Cros-Aarteil S."/>
            <person name="Calhoun S."/>
            <person name="Kuo A."/>
            <person name="Mondo S."/>
            <person name="Pangilinan J."/>
            <person name="Riley R."/>
            <person name="Labutti K."/>
            <person name="Andreopoulos B."/>
            <person name="Lipzen A."/>
            <person name="Chen C."/>
            <person name="Yanf M."/>
            <person name="Daum C."/>
            <person name="Ng V."/>
            <person name="Clum A."/>
            <person name="Steindorff A."/>
            <person name="Ohm R."/>
            <person name="Martin F."/>
            <person name="Silar P."/>
            <person name="Natvig D."/>
            <person name="Lalanne C."/>
            <person name="Gautier V."/>
            <person name="Ament-Velasquez S.L."/>
            <person name="Kruys A."/>
            <person name="Hutchinson M.I."/>
            <person name="Powell A.J."/>
            <person name="Barry K."/>
            <person name="Miller A.N."/>
            <person name="Grigoriev I.V."/>
            <person name="Debuchy R."/>
            <person name="Gladieux P."/>
            <person name="Thoren M.H."/>
            <person name="Johannesson H."/>
        </authorList>
    </citation>
    <scope>NUCLEOTIDE SEQUENCE</scope>
    <source>
        <strain evidence="2">CBS 118394</strain>
    </source>
</reference>
<keyword evidence="3" id="KW-1185">Reference proteome</keyword>
<feature type="region of interest" description="Disordered" evidence="1">
    <location>
        <begin position="226"/>
        <end position="251"/>
    </location>
</feature>
<evidence type="ECO:0000256" key="1">
    <source>
        <dbReference type="SAM" id="MobiDB-lite"/>
    </source>
</evidence>
<dbReference type="Proteomes" id="UP001283341">
    <property type="component" value="Unassembled WGS sequence"/>
</dbReference>
<dbReference type="EMBL" id="JAUEDM010000005">
    <property type="protein sequence ID" value="KAK3316475.1"/>
    <property type="molecule type" value="Genomic_DNA"/>
</dbReference>
<evidence type="ECO:0000313" key="2">
    <source>
        <dbReference type="EMBL" id="KAK3316475.1"/>
    </source>
</evidence>
<accession>A0AAE0M2C7</accession>
<dbReference type="AlphaFoldDB" id="A0AAE0M2C7"/>
<gene>
    <name evidence="2" type="ORF">B0H66DRAFT_641319</name>
</gene>
<name>A0AAE0M2C7_9PEZI</name>
<sequence>MPITMTRALRNGHNVTRLFSRAASNQQTMDRSAPPPQLLDIGFIELSGIDFSDQALYLHIARIVTGSNTGSSHSSLLRFLEPGSIWDEIDNYFDRLQSWVYYKENRLNWHMYPVSYLDWRSDTGNHLDYINIVIARTEVRLTDLLTSLQTDLQHFLESRPPADRYYWQELCWRIAQFQCQIVPYIILLGRGMNTYDSLPSDYIRARCLRSLARACSQLEDLINQGNWSSGPTGMDNPGEMGSSFRRQRGDP</sequence>
<organism evidence="2 3">
    <name type="scientific">Apodospora peruviana</name>
    <dbReference type="NCBI Taxonomy" id="516989"/>
    <lineage>
        <taxon>Eukaryota</taxon>
        <taxon>Fungi</taxon>
        <taxon>Dikarya</taxon>
        <taxon>Ascomycota</taxon>
        <taxon>Pezizomycotina</taxon>
        <taxon>Sordariomycetes</taxon>
        <taxon>Sordariomycetidae</taxon>
        <taxon>Sordariales</taxon>
        <taxon>Lasiosphaeriaceae</taxon>
        <taxon>Apodospora</taxon>
    </lineage>
</organism>
<protein>
    <submittedName>
        <fullName evidence="2">Uncharacterized protein</fullName>
    </submittedName>
</protein>
<proteinExistence type="predicted"/>
<reference evidence="2" key="1">
    <citation type="journal article" date="2023" name="Mol. Phylogenet. Evol.">
        <title>Genome-scale phylogeny and comparative genomics of the fungal order Sordariales.</title>
        <authorList>
            <person name="Hensen N."/>
            <person name="Bonometti L."/>
            <person name="Westerberg I."/>
            <person name="Brannstrom I.O."/>
            <person name="Guillou S."/>
            <person name="Cros-Aarteil S."/>
            <person name="Calhoun S."/>
            <person name="Haridas S."/>
            <person name="Kuo A."/>
            <person name="Mondo S."/>
            <person name="Pangilinan J."/>
            <person name="Riley R."/>
            <person name="LaButti K."/>
            <person name="Andreopoulos B."/>
            <person name="Lipzen A."/>
            <person name="Chen C."/>
            <person name="Yan M."/>
            <person name="Daum C."/>
            <person name="Ng V."/>
            <person name="Clum A."/>
            <person name="Steindorff A."/>
            <person name="Ohm R.A."/>
            <person name="Martin F."/>
            <person name="Silar P."/>
            <person name="Natvig D.O."/>
            <person name="Lalanne C."/>
            <person name="Gautier V."/>
            <person name="Ament-Velasquez S.L."/>
            <person name="Kruys A."/>
            <person name="Hutchinson M.I."/>
            <person name="Powell A.J."/>
            <person name="Barry K."/>
            <person name="Miller A.N."/>
            <person name="Grigoriev I.V."/>
            <person name="Debuchy R."/>
            <person name="Gladieux P."/>
            <person name="Hiltunen Thoren M."/>
            <person name="Johannesson H."/>
        </authorList>
    </citation>
    <scope>NUCLEOTIDE SEQUENCE</scope>
    <source>
        <strain evidence="2">CBS 118394</strain>
    </source>
</reference>